<dbReference type="GO" id="GO:0004523">
    <property type="term" value="F:RNA-DNA hybrid ribonuclease activity"/>
    <property type="evidence" value="ECO:0007669"/>
    <property type="project" value="InterPro"/>
</dbReference>
<proteinExistence type="predicted"/>
<dbReference type="InterPro" id="IPR036397">
    <property type="entry name" value="RNaseH_sf"/>
</dbReference>
<dbReference type="InParanoid" id="A0A1Q3CU68"/>
<dbReference type="GO" id="GO:0003676">
    <property type="term" value="F:nucleic acid binding"/>
    <property type="evidence" value="ECO:0007669"/>
    <property type="project" value="InterPro"/>
</dbReference>
<keyword evidence="3" id="KW-1185">Reference proteome</keyword>
<dbReference type="CDD" id="cd06222">
    <property type="entry name" value="RNase_H_like"/>
    <property type="match status" value="1"/>
</dbReference>
<dbReference type="InterPro" id="IPR044730">
    <property type="entry name" value="RNase_H-like_dom_plant"/>
</dbReference>
<dbReference type="InterPro" id="IPR012337">
    <property type="entry name" value="RNaseH-like_sf"/>
</dbReference>
<dbReference type="PANTHER" id="PTHR47074:SF48">
    <property type="entry name" value="POLYNUCLEOTIDYL TRANSFERASE, RIBONUCLEASE H-LIKE SUPERFAMILY PROTEIN"/>
    <property type="match status" value="1"/>
</dbReference>
<organism evidence="2 3">
    <name type="scientific">Cephalotus follicularis</name>
    <name type="common">Albany pitcher plant</name>
    <dbReference type="NCBI Taxonomy" id="3775"/>
    <lineage>
        <taxon>Eukaryota</taxon>
        <taxon>Viridiplantae</taxon>
        <taxon>Streptophyta</taxon>
        <taxon>Embryophyta</taxon>
        <taxon>Tracheophyta</taxon>
        <taxon>Spermatophyta</taxon>
        <taxon>Magnoliopsida</taxon>
        <taxon>eudicotyledons</taxon>
        <taxon>Gunneridae</taxon>
        <taxon>Pentapetalae</taxon>
        <taxon>rosids</taxon>
        <taxon>fabids</taxon>
        <taxon>Oxalidales</taxon>
        <taxon>Cephalotaceae</taxon>
        <taxon>Cephalotus</taxon>
    </lineage>
</organism>
<gene>
    <name evidence="2" type="ORF">CFOL_v3_27044</name>
</gene>
<name>A0A1Q3CU68_CEPFO</name>
<sequence length="136" mass="15314">MPGEGKLNYDGAVYRNGSCSEAGWVFRDCEDVFIAATNLRIVPQKDPPTTEALAIYYGILRGKRRGYHCLIVESDAWVIVEAIKNSDPCAAAYGNIIDDIRELKMEFEICVFRYISKEDNNLAHITTSFVKESIVE</sequence>
<dbReference type="OrthoDB" id="1002400at2759"/>
<dbReference type="InterPro" id="IPR002156">
    <property type="entry name" value="RNaseH_domain"/>
</dbReference>
<evidence type="ECO:0000313" key="2">
    <source>
        <dbReference type="EMBL" id="GAV83598.1"/>
    </source>
</evidence>
<evidence type="ECO:0000313" key="3">
    <source>
        <dbReference type="Proteomes" id="UP000187406"/>
    </source>
</evidence>
<reference evidence="3" key="1">
    <citation type="submission" date="2016-04" db="EMBL/GenBank/DDBJ databases">
        <title>Cephalotus genome sequencing.</title>
        <authorList>
            <person name="Fukushima K."/>
            <person name="Hasebe M."/>
            <person name="Fang X."/>
        </authorList>
    </citation>
    <scope>NUCLEOTIDE SEQUENCE [LARGE SCALE GENOMIC DNA]</scope>
    <source>
        <strain evidence="3">cv. St1</strain>
    </source>
</reference>
<comment type="caution">
    <text evidence="2">The sequence shown here is derived from an EMBL/GenBank/DDBJ whole genome shotgun (WGS) entry which is preliminary data.</text>
</comment>
<feature type="domain" description="RNase H type-1" evidence="1">
    <location>
        <begin position="8"/>
        <end position="126"/>
    </location>
</feature>
<dbReference type="InterPro" id="IPR052929">
    <property type="entry name" value="RNase_H-like_EbsB-rel"/>
</dbReference>
<dbReference type="Pfam" id="PF13456">
    <property type="entry name" value="RVT_3"/>
    <property type="match status" value="1"/>
</dbReference>
<dbReference type="EMBL" id="BDDD01002943">
    <property type="protein sequence ID" value="GAV83598.1"/>
    <property type="molecule type" value="Genomic_DNA"/>
</dbReference>
<dbReference type="PANTHER" id="PTHR47074">
    <property type="entry name" value="BNAC02G40300D PROTEIN"/>
    <property type="match status" value="1"/>
</dbReference>
<dbReference type="AlphaFoldDB" id="A0A1Q3CU68"/>
<dbReference type="SUPFAM" id="SSF53098">
    <property type="entry name" value="Ribonuclease H-like"/>
    <property type="match status" value="1"/>
</dbReference>
<dbReference type="Proteomes" id="UP000187406">
    <property type="component" value="Unassembled WGS sequence"/>
</dbReference>
<dbReference type="Gene3D" id="3.30.420.10">
    <property type="entry name" value="Ribonuclease H-like superfamily/Ribonuclease H"/>
    <property type="match status" value="1"/>
</dbReference>
<protein>
    <submittedName>
        <fullName evidence="2">RVT_3 domain-containing protein</fullName>
    </submittedName>
</protein>
<accession>A0A1Q3CU68</accession>
<evidence type="ECO:0000259" key="1">
    <source>
        <dbReference type="Pfam" id="PF13456"/>
    </source>
</evidence>